<proteinExistence type="predicted"/>
<evidence type="ECO:0000313" key="2">
    <source>
        <dbReference type="Proteomes" id="UP001594351"/>
    </source>
</evidence>
<comment type="caution">
    <text evidence="1">The sequence shown here is derived from an EMBL/GenBank/DDBJ whole genome shotgun (WGS) entry which is preliminary data.</text>
</comment>
<reference evidence="1 2" key="1">
    <citation type="submission" date="2024-09" db="EMBL/GenBank/DDBJ databases">
        <title>Laminarin stimulates single cell rates of sulfate reduction while oxygen inhibits transcriptomic activity in coastal marine sediment.</title>
        <authorList>
            <person name="Lindsay M."/>
            <person name="Orcutt B."/>
            <person name="Emerson D."/>
            <person name="Stepanauskas R."/>
            <person name="D'Angelo T."/>
        </authorList>
    </citation>
    <scope>NUCLEOTIDE SEQUENCE [LARGE SCALE GENOMIC DNA]</scope>
    <source>
        <strain evidence="1">SAG AM-311-K15</strain>
    </source>
</reference>
<keyword evidence="2" id="KW-1185">Reference proteome</keyword>
<accession>A0ABV6YUA4</accession>
<organism evidence="1 2">
    <name type="scientific">candidate division CSSED10-310 bacterium</name>
    <dbReference type="NCBI Taxonomy" id="2855610"/>
    <lineage>
        <taxon>Bacteria</taxon>
        <taxon>Bacteria division CSSED10-310</taxon>
    </lineage>
</organism>
<sequence>MKKKGCCSISFDKGHVDIRWEGREAFDLLDFLFKESLQSSDDRTLALFTLKAEKPHPLLLHQRKKLLCKGEAGKVAVRLLDRIIFELAKETKGGLLFHAAALSRNGRSILIPGQSGSGKTFLAASFADNGYTYITDEMTLVESENFYLYGFYKPLHIKNPIAFKHQSALKTSCRNQPNPGCVNLPVNKGFLTNCFFVNPEKRQQSTKAALIIFPKYESGIEFSVRRLPCAKTGLLLMQSLINARNLTSHGFHEISMLSREVPAYIMTYGKSSHVVQAVDSLWAF</sequence>
<dbReference type="EMBL" id="JBHPBY010000059">
    <property type="protein sequence ID" value="MFC1849776.1"/>
    <property type="molecule type" value="Genomic_DNA"/>
</dbReference>
<evidence type="ECO:0000313" key="1">
    <source>
        <dbReference type="EMBL" id="MFC1849776.1"/>
    </source>
</evidence>
<dbReference type="PROSITE" id="PS00675">
    <property type="entry name" value="SIGMA54_INTERACT_1"/>
    <property type="match status" value="1"/>
</dbReference>
<gene>
    <name evidence="1" type="ORF">ACFL27_06170</name>
</gene>
<dbReference type="Proteomes" id="UP001594351">
    <property type="component" value="Unassembled WGS sequence"/>
</dbReference>
<dbReference type="Gene3D" id="3.40.50.300">
    <property type="entry name" value="P-loop containing nucleotide triphosphate hydrolases"/>
    <property type="match status" value="1"/>
</dbReference>
<dbReference type="InterPro" id="IPR025662">
    <property type="entry name" value="Sigma_54_int_dom_ATP-bd_1"/>
</dbReference>
<dbReference type="InterPro" id="IPR027417">
    <property type="entry name" value="P-loop_NTPase"/>
</dbReference>
<evidence type="ECO:0008006" key="3">
    <source>
        <dbReference type="Google" id="ProtNLM"/>
    </source>
</evidence>
<protein>
    <recommendedName>
        <fullName evidence="3">HPr kinase/phosphorylase C-terminal domain-containing protein</fullName>
    </recommendedName>
</protein>
<dbReference type="SUPFAM" id="SSF53795">
    <property type="entry name" value="PEP carboxykinase-like"/>
    <property type="match status" value="1"/>
</dbReference>
<name>A0ABV6YUA4_UNCC1</name>